<dbReference type="Gene3D" id="3.40.50.300">
    <property type="entry name" value="P-loop containing nucleotide triphosphate hydrolases"/>
    <property type="match status" value="1"/>
</dbReference>
<comment type="catalytic activity">
    <reaction evidence="9 10 11">
        <text>adenosine(37) in tRNA + dimethylallyl diphosphate = N(6)-dimethylallyladenosine(37) in tRNA + diphosphate</text>
        <dbReference type="Rhea" id="RHEA:26482"/>
        <dbReference type="Rhea" id="RHEA-COMP:10162"/>
        <dbReference type="Rhea" id="RHEA-COMP:10375"/>
        <dbReference type="ChEBI" id="CHEBI:33019"/>
        <dbReference type="ChEBI" id="CHEBI:57623"/>
        <dbReference type="ChEBI" id="CHEBI:74411"/>
        <dbReference type="ChEBI" id="CHEBI:74415"/>
        <dbReference type="EC" id="2.5.1.75"/>
    </reaction>
</comment>
<dbReference type="InterPro" id="IPR039657">
    <property type="entry name" value="Dimethylallyltransferase"/>
</dbReference>
<dbReference type="GO" id="GO:0006400">
    <property type="term" value="P:tRNA modification"/>
    <property type="evidence" value="ECO:0007669"/>
    <property type="project" value="TreeGrafter"/>
</dbReference>
<dbReference type="GO" id="GO:0005524">
    <property type="term" value="F:ATP binding"/>
    <property type="evidence" value="ECO:0007669"/>
    <property type="project" value="UniProtKB-UniRule"/>
</dbReference>
<name>A0A1F7Y4Z4_9BACT</name>
<evidence type="ECO:0000256" key="5">
    <source>
        <dbReference type="ARBA" id="ARBA00022694"/>
    </source>
</evidence>
<feature type="site" description="Interaction with substrate tRNA" evidence="10">
    <location>
        <position position="129"/>
    </location>
</feature>
<dbReference type="PANTHER" id="PTHR11088">
    <property type="entry name" value="TRNA DIMETHYLALLYLTRANSFERASE"/>
    <property type="match status" value="1"/>
</dbReference>
<keyword evidence="6 10" id="KW-0547">Nucleotide-binding</keyword>
<evidence type="ECO:0000256" key="11">
    <source>
        <dbReference type="RuleBase" id="RU003783"/>
    </source>
</evidence>
<keyword evidence="8 10" id="KW-0460">Magnesium</keyword>
<dbReference type="SUPFAM" id="SSF52540">
    <property type="entry name" value="P-loop containing nucleoside triphosphate hydrolases"/>
    <property type="match status" value="2"/>
</dbReference>
<dbReference type="AlphaFoldDB" id="A0A1F7Y4Z4"/>
<comment type="function">
    <text evidence="2 10 12">Catalyzes the transfer of a dimethylallyl group onto the adenine at position 37 in tRNAs that read codons beginning with uridine, leading to the formation of N6-(dimethylallyl)adenosine (i(6)A).</text>
</comment>
<comment type="caution">
    <text evidence="10">Lacks conserved residue(s) required for the propagation of feature annotation.</text>
</comment>
<dbReference type="InterPro" id="IPR027417">
    <property type="entry name" value="P-loop_NTPase"/>
</dbReference>
<dbReference type="HAMAP" id="MF_00185">
    <property type="entry name" value="IPP_trans"/>
    <property type="match status" value="1"/>
</dbReference>
<dbReference type="EMBL" id="MGGF01000004">
    <property type="protein sequence ID" value="OGM22361.1"/>
    <property type="molecule type" value="Genomic_DNA"/>
</dbReference>
<evidence type="ECO:0000256" key="1">
    <source>
        <dbReference type="ARBA" id="ARBA00001946"/>
    </source>
</evidence>
<evidence type="ECO:0000256" key="2">
    <source>
        <dbReference type="ARBA" id="ARBA00003213"/>
    </source>
</evidence>
<reference evidence="14 15" key="1">
    <citation type="journal article" date="2016" name="Nat. Commun.">
        <title>Thousands of microbial genomes shed light on interconnected biogeochemical processes in an aquifer system.</title>
        <authorList>
            <person name="Anantharaman K."/>
            <person name="Brown C.T."/>
            <person name="Hug L.A."/>
            <person name="Sharon I."/>
            <person name="Castelle C.J."/>
            <person name="Probst A.J."/>
            <person name="Thomas B.C."/>
            <person name="Singh A."/>
            <person name="Wilkins M.J."/>
            <person name="Karaoz U."/>
            <person name="Brodie E.L."/>
            <person name="Williams K.H."/>
            <person name="Hubbard S.S."/>
            <person name="Banfield J.F."/>
        </authorList>
    </citation>
    <scope>NUCLEOTIDE SEQUENCE [LARGE SCALE GENOMIC DNA]</scope>
</reference>
<accession>A0A1F7Y4Z4</accession>
<proteinExistence type="inferred from homology"/>
<keyword evidence="4 10" id="KW-0808">Transferase</keyword>
<gene>
    <name evidence="10" type="primary">miaA</name>
    <name evidence="14" type="ORF">A2863_02145</name>
</gene>
<dbReference type="Pfam" id="PF01715">
    <property type="entry name" value="IPPT"/>
    <property type="match status" value="1"/>
</dbReference>
<comment type="caution">
    <text evidence="14">The sequence shown here is derived from an EMBL/GenBank/DDBJ whole genome shotgun (WGS) entry which is preliminary data.</text>
</comment>
<dbReference type="EC" id="2.5.1.75" evidence="10"/>
<dbReference type="GO" id="GO:0052381">
    <property type="term" value="F:tRNA dimethylallyltransferase activity"/>
    <property type="evidence" value="ECO:0007669"/>
    <property type="project" value="UniProtKB-UniRule"/>
</dbReference>
<evidence type="ECO:0000256" key="7">
    <source>
        <dbReference type="ARBA" id="ARBA00022840"/>
    </source>
</evidence>
<dbReference type="Gene3D" id="1.10.20.140">
    <property type="match status" value="1"/>
</dbReference>
<evidence type="ECO:0000256" key="13">
    <source>
        <dbReference type="RuleBase" id="RU003785"/>
    </source>
</evidence>
<feature type="site" description="Interaction with substrate tRNA" evidence="10">
    <location>
        <position position="152"/>
    </location>
</feature>
<protein>
    <recommendedName>
        <fullName evidence="10">tRNA dimethylallyltransferase</fullName>
        <ecNumber evidence="10">2.5.1.75</ecNumber>
    </recommendedName>
    <alternativeName>
        <fullName evidence="10">Dimethylallyl diphosphate:tRNA dimethylallyltransferase</fullName>
        <shortName evidence="10">DMAPP:tRNA dimethylallyltransferase</shortName>
        <shortName evidence="10">DMATase</shortName>
    </alternativeName>
    <alternativeName>
        <fullName evidence="10">Isopentenyl-diphosphate:tRNA isopentenyltransferase</fullName>
        <shortName evidence="10">IPP transferase</shortName>
        <shortName evidence="10">IPPT</shortName>
        <shortName evidence="10">IPTase</shortName>
    </alternativeName>
</protein>
<feature type="region of interest" description="Interaction with substrate tRNA" evidence="10">
    <location>
        <begin position="44"/>
        <end position="47"/>
    </location>
</feature>
<dbReference type="InterPro" id="IPR018022">
    <property type="entry name" value="IPT"/>
</dbReference>
<comment type="cofactor">
    <cofactor evidence="1 10">
        <name>Mg(2+)</name>
        <dbReference type="ChEBI" id="CHEBI:18420"/>
    </cofactor>
</comment>
<dbReference type="Proteomes" id="UP000178750">
    <property type="component" value="Unassembled WGS sequence"/>
</dbReference>
<feature type="binding site" evidence="10">
    <location>
        <begin position="11"/>
        <end position="16"/>
    </location>
    <ligand>
        <name>substrate</name>
    </ligand>
</feature>
<evidence type="ECO:0000256" key="12">
    <source>
        <dbReference type="RuleBase" id="RU003784"/>
    </source>
</evidence>
<comment type="subunit">
    <text evidence="10">Monomer.</text>
</comment>
<evidence type="ECO:0000256" key="8">
    <source>
        <dbReference type="ARBA" id="ARBA00022842"/>
    </source>
</evidence>
<evidence type="ECO:0000313" key="14">
    <source>
        <dbReference type="EMBL" id="OGM22361.1"/>
    </source>
</evidence>
<dbReference type="PANTHER" id="PTHR11088:SF60">
    <property type="entry name" value="TRNA DIMETHYLALLYLTRANSFERASE"/>
    <property type="match status" value="1"/>
</dbReference>
<feature type="binding site" evidence="10">
    <location>
        <begin position="9"/>
        <end position="16"/>
    </location>
    <ligand>
        <name>ATP</name>
        <dbReference type="ChEBI" id="CHEBI:30616"/>
    </ligand>
</feature>
<evidence type="ECO:0000256" key="3">
    <source>
        <dbReference type="ARBA" id="ARBA00005842"/>
    </source>
</evidence>
<organism evidence="14 15">
    <name type="scientific">Candidatus Woesebacteria bacterium RIFCSPHIGHO2_01_FULL_38_9b</name>
    <dbReference type="NCBI Taxonomy" id="1802493"/>
    <lineage>
        <taxon>Bacteria</taxon>
        <taxon>Candidatus Woeseibacteriota</taxon>
    </lineage>
</organism>
<dbReference type="NCBIfam" id="TIGR00174">
    <property type="entry name" value="miaA"/>
    <property type="match status" value="1"/>
</dbReference>
<evidence type="ECO:0000256" key="6">
    <source>
        <dbReference type="ARBA" id="ARBA00022741"/>
    </source>
</evidence>
<sequence length="334" mass="38635">MHKLLVICGPTATGKTSLAIHLAKKFSPKGRPASGWNGELISADSRQVYKGMDIGTGKELPVNSKLKIKNLKLGKKRIGFYEIRGIRVWGYDLVDAKEEFSVAQYVKFADKIIEDIWERGKLPVLVGGTGLYIKAVVDGIPTASVPKNTKLRESLEKKAQVELFEVLASIDPIKAASMNISDRKNPRRLVRAIEIAKWMLEVGSKKLEKSRKYEGDSVLFIGLTASREFLENRIDKRVEERIKSDVEDEIKNLLKFGIKWNSQAMQSLGYKQWFRYFNKEKTLKEIVDDWLRAEKNYAKRQMTWFKKDERINWFDITKPNWEEDVEDLVKKWYI</sequence>
<evidence type="ECO:0000256" key="4">
    <source>
        <dbReference type="ARBA" id="ARBA00022679"/>
    </source>
</evidence>
<evidence type="ECO:0000256" key="10">
    <source>
        <dbReference type="HAMAP-Rule" id="MF_00185"/>
    </source>
</evidence>
<evidence type="ECO:0000313" key="15">
    <source>
        <dbReference type="Proteomes" id="UP000178750"/>
    </source>
</evidence>
<keyword evidence="7 10" id="KW-0067">ATP-binding</keyword>
<evidence type="ECO:0000256" key="9">
    <source>
        <dbReference type="ARBA" id="ARBA00049563"/>
    </source>
</evidence>
<comment type="similarity">
    <text evidence="3 10 13">Belongs to the IPP transferase family.</text>
</comment>
<keyword evidence="5 10" id="KW-0819">tRNA processing</keyword>